<dbReference type="EMBL" id="CAJVPT010014487">
    <property type="protein sequence ID" value="CAG8604624.1"/>
    <property type="molecule type" value="Genomic_DNA"/>
</dbReference>
<reference evidence="1" key="1">
    <citation type="submission" date="2021-06" db="EMBL/GenBank/DDBJ databases">
        <authorList>
            <person name="Kallberg Y."/>
            <person name="Tangrot J."/>
            <person name="Rosling A."/>
        </authorList>
    </citation>
    <scope>NUCLEOTIDE SEQUENCE</scope>
    <source>
        <strain evidence="1">CL356</strain>
    </source>
</reference>
<proteinExistence type="predicted"/>
<dbReference type="Proteomes" id="UP000789525">
    <property type="component" value="Unassembled WGS sequence"/>
</dbReference>
<organism evidence="1 2">
    <name type="scientific">Acaulospora colombiana</name>
    <dbReference type="NCBI Taxonomy" id="27376"/>
    <lineage>
        <taxon>Eukaryota</taxon>
        <taxon>Fungi</taxon>
        <taxon>Fungi incertae sedis</taxon>
        <taxon>Mucoromycota</taxon>
        <taxon>Glomeromycotina</taxon>
        <taxon>Glomeromycetes</taxon>
        <taxon>Diversisporales</taxon>
        <taxon>Acaulosporaceae</taxon>
        <taxon>Acaulospora</taxon>
    </lineage>
</organism>
<accession>A0ACA9MQ91</accession>
<gene>
    <name evidence="1" type="ORF">ACOLOM_LOCUS6802</name>
</gene>
<evidence type="ECO:0000313" key="2">
    <source>
        <dbReference type="Proteomes" id="UP000789525"/>
    </source>
</evidence>
<name>A0ACA9MQ91_9GLOM</name>
<evidence type="ECO:0000313" key="1">
    <source>
        <dbReference type="EMBL" id="CAG8604624.1"/>
    </source>
</evidence>
<sequence length="337" mass="36991">MGPTAVKQNTGIGGSIETMVSTGILAPVEEYDNSPNHFGSPHALLGSDSFRPGHHYVPPVDHIKDDVLHLTLPQISPKKDLAPNLSYVGVLVGRLRFETDMTLRKGLDNGCSKEFTELDKPLVSFNFVGLVLSQDQTQSTVSRFPVWSTARSAQLIVVSLRLDLYSFGIKVLARRILALRPLTDYRFEGPSLILETSRSVFDFYLSSSHQYRIITSVLSSVPLLCATTTSLVELTRFTFTSTHIRIISVSTLLSCTTLTTNLTLSKVTDFTKVNTQLKSFSITLSTQVVSTDQGSTVRAELCVGEPQRYSGNSPTLVDSRLQPEFCLLSNPLTTIAS</sequence>
<protein>
    <submittedName>
        <fullName evidence="1">13328_t:CDS:1</fullName>
    </submittedName>
</protein>
<comment type="caution">
    <text evidence="1">The sequence shown here is derived from an EMBL/GenBank/DDBJ whole genome shotgun (WGS) entry which is preliminary data.</text>
</comment>
<keyword evidence="2" id="KW-1185">Reference proteome</keyword>